<dbReference type="InterPro" id="IPR012289">
    <property type="entry name" value="Lytic_TGlycosylase_superhlx_L"/>
</dbReference>
<feature type="chain" id="PRO_5015175035" evidence="3">
    <location>
        <begin position="33"/>
        <end position="657"/>
    </location>
</feature>
<proteinExistence type="inferred from homology"/>
<evidence type="ECO:0000259" key="5">
    <source>
        <dbReference type="Pfam" id="PF14718"/>
    </source>
</evidence>
<name>A0A2P6ARR2_9GAMM</name>
<dbReference type="Gene3D" id="1.10.530.10">
    <property type="match status" value="1"/>
</dbReference>
<dbReference type="EMBL" id="PTQZ01000159">
    <property type="protein sequence ID" value="PQA39019.1"/>
    <property type="molecule type" value="Genomic_DNA"/>
</dbReference>
<dbReference type="SUPFAM" id="SSF48435">
    <property type="entry name" value="Bacterial muramidases"/>
    <property type="match status" value="1"/>
</dbReference>
<comment type="caution">
    <text evidence="6">The sequence shown here is derived from an EMBL/GenBank/DDBJ whole genome shotgun (WGS) entry which is preliminary data.</text>
</comment>
<dbReference type="Gene3D" id="1.25.20.10">
    <property type="entry name" value="Bacterial muramidases"/>
    <property type="match status" value="1"/>
</dbReference>
<keyword evidence="2 3" id="KW-0732">Signal</keyword>
<dbReference type="InterPro" id="IPR037061">
    <property type="entry name" value="Lytic_TGlycoase_superhlx_L_sf"/>
</dbReference>
<sequence length="657" mass="73881">MHPVRRRHRAPRVTLAVLGACLGMLSAAPASAADSDWLTAREAFRKADDAALARATQAMQDSALAAYGESWLLWRRLKDAPAAEIRPFLAREQGSYVAERLRSEWLRQLARRPDWALFRQEYAQLQAEPDVELQCMKLQADIEAGDFAALPAAKAWLWMTAKDQVAACDPAMRAMQARGIVTEEDRWQRFRLALDANAAGLARFLATSLGFELTAAQQKSLQDQPDAYIKQIDPARREQRELAAWAYGRWARVSPDSALTHLEVKADELGPQAALAWRQLAMAGARRFDPAAETWFARSDSAPWTDVQRETRLRQLVRFANWPAWLAQYDQLPANLRDSRGWQYWQAQALLFRAQQKDTGKAQAQTDNAGARRLLARLSADDDYYGLLALEQLGQALGPLSKPVQINDDDRARLARHAGFQRAFALRRLDQRWESASEFNWAVRTADDRLLLAAAQQADELGWHDRAIYAAERTKTLHEPRFRYLSPYREVTRGYARDMGLDEAWVFGLIRQESRFVTVARSSAGAGGLMQLMPGTAQWVANRLGIPYHAAIVNDIGQNVRLGTYYLNHVLTELGHPVLATAGYNAGPRRAREWQGDAALDATRYIESIPFGETRDYVKKVMTNAVHYARAFGQDGAHLRERLGTVPGRALTPIEGP</sequence>
<dbReference type="PANTHER" id="PTHR37423">
    <property type="entry name" value="SOLUBLE LYTIC MUREIN TRANSGLYCOSYLASE-RELATED"/>
    <property type="match status" value="1"/>
</dbReference>
<evidence type="ECO:0000256" key="3">
    <source>
        <dbReference type="SAM" id="SignalP"/>
    </source>
</evidence>
<dbReference type="CDD" id="cd13401">
    <property type="entry name" value="Slt70-like"/>
    <property type="match status" value="1"/>
</dbReference>
<comment type="similarity">
    <text evidence="1">Belongs to the transglycosylase Slt family.</text>
</comment>
<dbReference type="Pfam" id="PF14718">
    <property type="entry name" value="SLT_L"/>
    <property type="match status" value="1"/>
</dbReference>
<evidence type="ECO:0000256" key="1">
    <source>
        <dbReference type="ARBA" id="ARBA00007734"/>
    </source>
</evidence>
<evidence type="ECO:0000313" key="7">
    <source>
        <dbReference type="Proteomes" id="UP000243900"/>
    </source>
</evidence>
<dbReference type="PANTHER" id="PTHR37423:SF5">
    <property type="entry name" value="SOLUBLE LYTIC MUREIN TRANSGLYCOSYLASE"/>
    <property type="match status" value="1"/>
</dbReference>
<reference evidence="7" key="1">
    <citation type="submission" date="2018-02" db="EMBL/GenBank/DDBJ databases">
        <title>Genome sequencing of Solimonas sp. HR-BB.</title>
        <authorList>
            <person name="Lee Y."/>
            <person name="Jeon C.O."/>
        </authorList>
    </citation>
    <scope>NUCLEOTIDE SEQUENCE [LARGE SCALE GENOMIC DNA]</scope>
    <source>
        <strain evidence="7">HR-E</strain>
    </source>
</reference>
<feature type="signal peptide" evidence="3">
    <location>
        <begin position="1"/>
        <end position="32"/>
    </location>
</feature>
<evidence type="ECO:0000259" key="4">
    <source>
        <dbReference type="Pfam" id="PF01464"/>
    </source>
</evidence>
<feature type="domain" description="Transglycosylase SLT" evidence="4">
    <location>
        <begin position="495"/>
        <end position="598"/>
    </location>
</feature>
<organism evidence="6 7">
    <name type="scientific">Amnimonas aquatica</name>
    <dbReference type="NCBI Taxonomy" id="2094561"/>
    <lineage>
        <taxon>Bacteria</taxon>
        <taxon>Pseudomonadati</taxon>
        <taxon>Pseudomonadota</taxon>
        <taxon>Gammaproteobacteria</taxon>
        <taxon>Moraxellales</taxon>
        <taxon>Moraxellaceae</taxon>
        <taxon>Amnimonas</taxon>
    </lineage>
</organism>
<feature type="domain" description="Lytic transglycosylase superhelical linker" evidence="5">
    <location>
        <begin position="414"/>
        <end position="475"/>
    </location>
</feature>
<dbReference type="GO" id="GO:0004553">
    <property type="term" value="F:hydrolase activity, hydrolyzing O-glycosyl compounds"/>
    <property type="evidence" value="ECO:0007669"/>
    <property type="project" value="InterPro"/>
</dbReference>
<keyword evidence="7" id="KW-1185">Reference proteome</keyword>
<dbReference type="GO" id="GO:0042597">
    <property type="term" value="C:periplasmic space"/>
    <property type="evidence" value="ECO:0007669"/>
    <property type="project" value="InterPro"/>
</dbReference>
<dbReference type="InterPro" id="IPR008939">
    <property type="entry name" value="Lytic_TGlycosylase_superhlx_U"/>
</dbReference>
<accession>A0A2P6ARR2</accession>
<dbReference type="InterPro" id="IPR023346">
    <property type="entry name" value="Lysozyme-like_dom_sf"/>
</dbReference>
<dbReference type="Pfam" id="PF01464">
    <property type="entry name" value="SLT"/>
    <property type="match status" value="1"/>
</dbReference>
<dbReference type="SUPFAM" id="SSF53955">
    <property type="entry name" value="Lysozyme-like"/>
    <property type="match status" value="1"/>
</dbReference>
<dbReference type="Gene3D" id="1.10.1240.20">
    <property type="entry name" value="Lytic transglycosylase, superhelical linker domain"/>
    <property type="match status" value="1"/>
</dbReference>
<dbReference type="Proteomes" id="UP000243900">
    <property type="component" value="Unassembled WGS sequence"/>
</dbReference>
<protein>
    <submittedName>
        <fullName evidence="6">Lytic murein transglycosylase</fullName>
    </submittedName>
</protein>
<gene>
    <name evidence="6" type="ORF">C5O18_06940</name>
</gene>
<dbReference type="InterPro" id="IPR008258">
    <property type="entry name" value="Transglycosylase_SLT_dom_1"/>
</dbReference>
<evidence type="ECO:0000256" key="2">
    <source>
        <dbReference type="ARBA" id="ARBA00022729"/>
    </source>
</evidence>
<evidence type="ECO:0000313" key="6">
    <source>
        <dbReference type="EMBL" id="PQA39019.1"/>
    </source>
</evidence>
<dbReference type="AlphaFoldDB" id="A0A2P6ARR2"/>